<keyword evidence="9" id="KW-1185">Reference proteome</keyword>
<dbReference type="Proteomes" id="UP000261540">
    <property type="component" value="Unplaced"/>
</dbReference>
<evidence type="ECO:0000259" key="7">
    <source>
        <dbReference type="PROSITE" id="PS50922"/>
    </source>
</evidence>
<keyword evidence="4 5" id="KW-0472">Membrane</keyword>
<dbReference type="GeneTree" id="ENSGT01010000222313"/>
<accession>A0A3B3T1F2</accession>
<organism evidence="8 9">
    <name type="scientific">Paramormyrops kingsleyae</name>
    <dbReference type="NCBI Taxonomy" id="1676925"/>
    <lineage>
        <taxon>Eukaryota</taxon>
        <taxon>Metazoa</taxon>
        <taxon>Chordata</taxon>
        <taxon>Craniata</taxon>
        <taxon>Vertebrata</taxon>
        <taxon>Euteleostomi</taxon>
        <taxon>Actinopterygii</taxon>
        <taxon>Neopterygii</taxon>
        <taxon>Teleostei</taxon>
        <taxon>Osteoglossocephala</taxon>
        <taxon>Osteoglossomorpha</taxon>
        <taxon>Osteoglossiformes</taxon>
        <taxon>Mormyridae</taxon>
        <taxon>Paramormyrops</taxon>
    </lineage>
</organism>
<protein>
    <submittedName>
        <fullName evidence="8">TLC domain containing 4</fullName>
    </submittedName>
</protein>
<feature type="transmembrane region" description="Helical" evidence="6">
    <location>
        <begin position="217"/>
        <end position="235"/>
    </location>
</feature>
<dbReference type="Pfam" id="PF03798">
    <property type="entry name" value="TRAM_LAG1_CLN8"/>
    <property type="match status" value="1"/>
</dbReference>
<feature type="transmembrane region" description="Helical" evidence="6">
    <location>
        <begin position="6"/>
        <end position="32"/>
    </location>
</feature>
<dbReference type="InterPro" id="IPR006634">
    <property type="entry name" value="TLC-dom"/>
</dbReference>
<name>A0A3B3T1F2_9TELE</name>
<dbReference type="PROSITE" id="PS50922">
    <property type="entry name" value="TLC"/>
    <property type="match status" value="1"/>
</dbReference>
<evidence type="ECO:0000256" key="1">
    <source>
        <dbReference type="ARBA" id="ARBA00004141"/>
    </source>
</evidence>
<evidence type="ECO:0000256" key="2">
    <source>
        <dbReference type="ARBA" id="ARBA00022692"/>
    </source>
</evidence>
<dbReference type="PANTHER" id="PTHR13439:SF1">
    <property type="entry name" value="TLC DOMAIN-CONTAINING PROTEIN 4"/>
    <property type="match status" value="1"/>
</dbReference>
<evidence type="ECO:0000313" key="9">
    <source>
        <dbReference type="Proteomes" id="UP000261540"/>
    </source>
</evidence>
<evidence type="ECO:0000256" key="5">
    <source>
        <dbReference type="PROSITE-ProRule" id="PRU00205"/>
    </source>
</evidence>
<evidence type="ECO:0000256" key="3">
    <source>
        <dbReference type="ARBA" id="ARBA00022989"/>
    </source>
</evidence>
<keyword evidence="2 5" id="KW-0812">Transmembrane</keyword>
<feature type="domain" description="TLC" evidence="7">
    <location>
        <begin position="44"/>
        <end position="246"/>
    </location>
</feature>
<dbReference type="GO" id="GO:0016020">
    <property type="term" value="C:membrane"/>
    <property type="evidence" value="ECO:0007669"/>
    <property type="project" value="UniProtKB-SubCell"/>
</dbReference>
<feature type="transmembrane region" description="Helical" evidence="6">
    <location>
        <begin position="53"/>
        <end position="72"/>
    </location>
</feature>
<evidence type="ECO:0000256" key="4">
    <source>
        <dbReference type="ARBA" id="ARBA00023136"/>
    </source>
</evidence>
<dbReference type="SMART" id="SM00724">
    <property type="entry name" value="TLC"/>
    <property type="match status" value="1"/>
</dbReference>
<dbReference type="GO" id="GO:0055088">
    <property type="term" value="P:lipid homeostasis"/>
    <property type="evidence" value="ECO:0007669"/>
    <property type="project" value="TreeGrafter"/>
</dbReference>
<dbReference type="STRING" id="1676925.ENSPKIP00000036500"/>
<reference evidence="8" key="2">
    <citation type="submission" date="2025-09" db="UniProtKB">
        <authorList>
            <consortium name="Ensembl"/>
        </authorList>
    </citation>
    <scope>IDENTIFICATION</scope>
</reference>
<feature type="transmembrane region" description="Helical" evidence="6">
    <location>
        <begin position="174"/>
        <end position="196"/>
    </location>
</feature>
<reference evidence="8" key="1">
    <citation type="submission" date="2025-08" db="UniProtKB">
        <authorList>
            <consortium name="Ensembl"/>
        </authorList>
    </citation>
    <scope>IDENTIFICATION</scope>
</reference>
<dbReference type="PANTHER" id="PTHR13439">
    <property type="entry name" value="CT120 PROTEIN"/>
    <property type="match status" value="1"/>
</dbReference>
<evidence type="ECO:0000256" key="6">
    <source>
        <dbReference type="SAM" id="Phobius"/>
    </source>
</evidence>
<dbReference type="Ensembl" id="ENSPKIT00000017447.1">
    <property type="protein sequence ID" value="ENSPKIP00000036500.1"/>
    <property type="gene ID" value="ENSPKIG00000015041.1"/>
</dbReference>
<evidence type="ECO:0000313" key="8">
    <source>
        <dbReference type="Ensembl" id="ENSPKIP00000036500.1"/>
    </source>
</evidence>
<sequence>MDTFCPLVTGISMTSFLAFQCLFYSVSPWLSARISAGFPMLNGKQKIEWNSRTVSTLHAVVVGLFCLYILFFDDAVNEDPIWGDPALVKISVGITTGYLISDLLLILCYWTAIGEMSYVVHHLASLYACYYVLGQGVLPYFANFRLIAEISTPCVNQRWFFEVLGYPKSSKPNIANGVLMAVTFFLVRIAVIPIYYGKMYSVYGLESMARMPWGGRVAWIFSSICLDIMNIVWMHKIARGCYKVLLSSQRKKTELQENGKPD</sequence>
<proteinExistence type="predicted"/>
<dbReference type="GO" id="GO:0005783">
    <property type="term" value="C:endoplasmic reticulum"/>
    <property type="evidence" value="ECO:0007669"/>
    <property type="project" value="TreeGrafter"/>
</dbReference>
<feature type="transmembrane region" description="Helical" evidence="6">
    <location>
        <begin position="92"/>
        <end position="112"/>
    </location>
</feature>
<dbReference type="AlphaFoldDB" id="A0A3B3T1F2"/>
<keyword evidence="3 6" id="KW-1133">Transmembrane helix</keyword>
<comment type="subcellular location">
    <subcellularLocation>
        <location evidence="1">Membrane</location>
        <topology evidence="1">Multi-pass membrane protein</topology>
    </subcellularLocation>
</comment>
<dbReference type="InterPro" id="IPR050846">
    <property type="entry name" value="TLCD"/>
</dbReference>